<dbReference type="EMBL" id="BMRB01000002">
    <property type="protein sequence ID" value="GGS30814.1"/>
    <property type="molecule type" value="Genomic_DNA"/>
</dbReference>
<dbReference type="Proteomes" id="UP000660680">
    <property type="component" value="Unassembled WGS sequence"/>
</dbReference>
<evidence type="ECO:0000313" key="1">
    <source>
        <dbReference type="EMBL" id="GGS30814.1"/>
    </source>
</evidence>
<protein>
    <recommendedName>
        <fullName evidence="3">DoxX family membrane protein</fullName>
    </recommendedName>
</protein>
<comment type="caution">
    <text evidence="1">The sequence shown here is derived from an EMBL/GenBank/DDBJ whole genome shotgun (WGS) entry which is preliminary data.</text>
</comment>
<name>A0A918LCY5_9PSEU</name>
<evidence type="ECO:0008006" key="3">
    <source>
        <dbReference type="Google" id="ProtNLM"/>
    </source>
</evidence>
<sequence length="83" mass="8919">MSRRTRLLGLAVAGTGAAHFVAPKAFEPISRRPFPDDTRRWVLRNGATEVAIGLAIAGPRTRALGIAALACYATWLATRFAAR</sequence>
<organism evidence="1 2">
    <name type="scientific">Actinokineospora fastidiosa</name>
    <dbReference type="NCBI Taxonomy" id="1816"/>
    <lineage>
        <taxon>Bacteria</taxon>
        <taxon>Bacillati</taxon>
        <taxon>Actinomycetota</taxon>
        <taxon>Actinomycetes</taxon>
        <taxon>Pseudonocardiales</taxon>
        <taxon>Pseudonocardiaceae</taxon>
        <taxon>Actinokineospora</taxon>
    </lineage>
</organism>
<dbReference type="RefSeq" id="WP_189210623.1">
    <property type="nucleotide sequence ID" value="NZ_BMRB01000002.1"/>
</dbReference>
<reference evidence="1" key="1">
    <citation type="journal article" date="2014" name="Int. J. Syst. Evol. Microbiol.">
        <title>Complete genome sequence of Corynebacterium casei LMG S-19264T (=DSM 44701T), isolated from a smear-ripened cheese.</title>
        <authorList>
            <consortium name="US DOE Joint Genome Institute (JGI-PGF)"/>
            <person name="Walter F."/>
            <person name="Albersmeier A."/>
            <person name="Kalinowski J."/>
            <person name="Ruckert C."/>
        </authorList>
    </citation>
    <scope>NUCLEOTIDE SEQUENCE</scope>
    <source>
        <strain evidence="1">JCM 3276</strain>
    </source>
</reference>
<dbReference type="AlphaFoldDB" id="A0A918LCY5"/>
<accession>A0A918LCY5</accession>
<reference evidence="1" key="2">
    <citation type="submission" date="2020-09" db="EMBL/GenBank/DDBJ databases">
        <authorList>
            <person name="Sun Q."/>
            <person name="Ohkuma M."/>
        </authorList>
    </citation>
    <scope>NUCLEOTIDE SEQUENCE</scope>
    <source>
        <strain evidence="1">JCM 3276</strain>
    </source>
</reference>
<gene>
    <name evidence="1" type="ORF">GCM10010171_25590</name>
</gene>
<proteinExistence type="predicted"/>
<evidence type="ECO:0000313" key="2">
    <source>
        <dbReference type="Proteomes" id="UP000660680"/>
    </source>
</evidence>
<keyword evidence="2" id="KW-1185">Reference proteome</keyword>